<keyword evidence="8 16" id="KW-0675">Receptor</keyword>
<dbReference type="RefSeq" id="WP_129061081.1">
    <property type="nucleotide sequence ID" value="NZ_NXIE01000002.1"/>
</dbReference>
<proteinExistence type="inferred from homology"/>
<dbReference type="Gene3D" id="2.170.130.10">
    <property type="entry name" value="TonB-dependent receptor, plug domain"/>
    <property type="match status" value="1"/>
</dbReference>
<dbReference type="InterPro" id="IPR036942">
    <property type="entry name" value="Beta-barrel_TonB_sf"/>
</dbReference>
<keyword evidence="2 10" id="KW-0813">Transport</keyword>
<accession>A0A4Q1AY22</accession>
<feature type="domain" description="TonB-dependent receptor-like beta-barrel" evidence="14">
    <location>
        <begin position="307"/>
        <end position="676"/>
    </location>
</feature>
<evidence type="ECO:0000256" key="7">
    <source>
        <dbReference type="ARBA" id="ARBA00023136"/>
    </source>
</evidence>
<dbReference type="SUPFAM" id="SSF56935">
    <property type="entry name" value="Porins"/>
    <property type="match status" value="1"/>
</dbReference>
<feature type="domain" description="TonB-dependent receptor plug" evidence="15">
    <location>
        <begin position="42"/>
        <end position="150"/>
    </location>
</feature>
<dbReference type="InterPro" id="IPR039426">
    <property type="entry name" value="TonB-dep_rcpt-like"/>
</dbReference>
<gene>
    <name evidence="16" type="ORF">CP965_05520</name>
</gene>
<sequence>MKKSIILSGITAFALVNSAFANADLGEVLVTTATKTQKAIEGVTASIVVINQEEIEKIGAESLKDVINKTAGLTVQYGTFPSASSKSKSSISIRGMSANGTLFLLDGRRLAGEVKNPYDLDRIPASSIERIEIVKGPMSSLYGADATGGIINIITKKPTQTPQIDINLRYGQNSDGDAKNKNASFSIRGAKEKFKYSIYANKTNTTPYTQKETANVRVMQVGGPNTQTKQKPSNLTAGTPSSGLSSLKDTYIHDVTYREDSDVTTVGGRFDYDFSDETTIGFDFNAFEEDREGSYIGYFHPSNYATPAGGKVPVFNIPVNSKDENKRLDLGLDFETSLTQDLLLKFRAYKSYYEKRNTTTAVYYNQMGYSSEEASANNGMNANVDVTSYEAMINYILNDSHLLTAGAEYREEEREATVFDSTPNMDTRDVDYKSIYLQDEWQITDTLNATLGARYDKVSNADNKATFKVGLVNKFSNMANLRTIFAQGYRTPDIREMYINKQTPNGLQQGATVVGYDLKPEFTNTYEIGLAGRNSKFSYDLALFFNDIEDRISQVQRNGYYTFENISKAETKGLELNLTYNILDNLSTNFNFMYLQTEDKDTGKDLEFNPDKTASLSLTYKPLEEISISPTIRYIGEQHYTENSIDLIADSQTLVDLNLDYKINKNFSVYAGVNNIFDEKVDDILGSNEGVYYFTGLRMKF</sequence>
<feature type="region of interest" description="Disordered" evidence="12">
    <location>
        <begin position="223"/>
        <end position="242"/>
    </location>
</feature>
<comment type="caution">
    <text evidence="16">The sequence shown here is derived from an EMBL/GenBank/DDBJ whole genome shotgun (WGS) entry which is preliminary data.</text>
</comment>
<evidence type="ECO:0000256" key="13">
    <source>
        <dbReference type="SAM" id="SignalP"/>
    </source>
</evidence>
<keyword evidence="6 11" id="KW-0798">TonB box</keyword>
<evidence type="ECO:0000256" key="3">
    <source>
        <dbReference type="ARBA" id="ARBA00022452"/>
    </source>
</evidence>
<evidence type="ECO:0000259" key="14">
    <source>
        <dbReference type="Pfam" id="PF00593"/>
    </source>
</evidence>
<keyword evidence="5 13" id="KW-0732">Signal</keyword>
<evidence type="ECO:0000256" key="8">
    <source>
        <dbReference type="ARBA" id="ARBA00023170"/>
    </source>
</evidence>
<evidence type="ECO:0000259" key="15">
    <source>
        <dbReference type="Pfam" id="PF07715"/>
    </source>
</evidence>
<keyword evidence="3 10" id="KW-1134">Transmembrane beta strand</keyword>
<dbReference type="Gene3D" id="2.40.170.20">
    <property type="entry name" value="TonB-dependent receptor, beta-barrel domain"/>
    <property type="match status" value="1"/>
</dbReference>
<dbReference type="OrthoDB" id="5389752at2"/>
<comment type="subcellular location">
    <subcellularLocation>
        <location evidence="1 10">Cell outer membrane</location>
        <topology evidence="1 10">Multi-pass membrane protein</topology>
    </subcellularLocation>
</comment>
<keyword evidence="17" id="KW-1185">Reference proteome</keyword>
<evidence type="ECO:0000313" key="16">
    <source>
        <dbReference type="EMBL" id="RXK13260.1"/>
    </source>
</evidence>
<dbReference type="InterPro" id="IPR012910">
    <property type="entry name" value="Plug_dom"/>
</dbReference>
<evidence type="ECO:0000256" key="12">
    <source>
        <dbReference type="SAM" id="MobiDB-lite"/>
    </source>
</evidence>
<dbReference type="GO" id="GO:0044718">
    <property type="term" value="P:siderophore transmembrane transport"/>
    <property type="evidence" value="ECO:0007669"/>
    <property type="project" value="TreeGrafter"/>
</dbReference>
<dbReference type="PANTHER" id="PTHR30069">
    <property type="entry name" value="TONB-DEPENDENT OUTER MEMBRANE RECEPTOR"/>
    <property type="match status" value="1"/>
</dbReference>
<dbReference type="Pfam" id="PF00593">
    <property type="entry name" value="TonB_dep_Rec_b-barrel"/>
    <property type="match status" value="1"/>
</dbReference>
<evidence type="ECO:0000256" key="10">
    <source>
        <dbReference type="PROSITE-ProRule" id="PRU01360"/>
    </source>
</evidence>
<evidence type="ECO:0000256" key="1">
    <source>
        <dbReference type="ARBA" id="ARBA00004571"/>
    </source>
</evidence>
<protein>
    <submittedName>
        <fullName evidence="16">TonB-dependent receptor</fullName>
    </submittedName>
</protein>
<dbReference type="InterPro" id="IPR037066">
    <property type="entry name" value="Plug_dom_sf"/>
</dbReference>
<evidence type="ECO:0000256" key="2">
    <source>
        <dbReference type="ARBA" id="ARBA00022448"/>
    </source>
</evidence>
<evidence type="ECO:0000256" key="11">
    <source>
        <dbReference type="RuleBase" id="RU003357"/>
    </source>
</evidence>
<evidence type="ECO:0000256" key="6">
    <source>
        <dbReference type="ARBA" id="ARBA00023077"/>
    </source>
</evidence>
<dbReference type="CDD" id="cd01347">
    <property type="entry name" value="ligand_gated_channel"/>
    <property type="match status" value="1"/>
</dbReference>
<evidence type="ECO:0000256" key="5">
    <source>
        <dbReference type="ARBA" id="ARBA00022729"/>
    </source>
</evidence>
<dbReference type="Proteomes" id="UP000289718">
    <property type="component" value="Unassembled WGS sequence"/>
</dbReference>
<feature type="chain" id="PRO_5020676732" evidence="13">
    <location>
        <begin position="24"/>
        <end position="701"/>
    </location>
</feature>
<dbReference type="Pfam" id="PF07715">
    <property type="entry name" value="Plug"/>
    <property type="match status" value="1"/>
</dbReference>
<evidence type="ECO:0000256" key="9">
    <source>
        <dbReference type="ARBA" id="ARBA00023237"/>
    </source>
</evidence>
<dbReference type="GO" id="GO:0009279">
    <property type="term" value="C:cell outer membrane"/>
    <property type="evidence" value="ECO:0007669"/>
    <property type="project" value="UniProtKB-SubCell"/>
</dbReference>
<feature type="signal peptide" evidence="13">
    <location>
        <begin position="1"/>
        <end position="23"/>
    </location>
</feature>
<dbReference type="AlphaFoldDB" id="A0A4Q1AY22"/>
<comment type="similarity">
    <text evidence="10 11">Belongs to the TonB-dependent receptor family.</text>
</comment>
<name>A0A4Q1AY22_9BACT</name>
<evidence type="ECO:0000256" key="4">
    <source>
        <dbReference type="ARBA" id="ARBA00022692"/>
    </source>
</evidence>
<dbReference type="InterPro" id="IPR000531">
    <property type="entry name" value="Beta-barrel_TonB"/>
</dbReference>
<organism evidence="16 17">
    <name type="scientific">Halarcobacter mediterraneus</name>
    <dbReference type="NCBI Taxonomy" id="2023153"/>
    <lineage>
        <taxon>Bacteria</taxon>
        <taxon>Pseudomonadati</taxon>
        <taxon>Campylobacterota</taxon>
        <taxon>Epsilonproteobacteria</taxon>
        <taxon>Campylobacterales</taxon>
        <taxon>Arcobacteraceae</taxon>
        <taxon>Halarcobacter</taxon>
    </lineage>
</organism>
<dbReference type="EMBL" id="NXIE01000002">
    <property type="protein sequence ID" value="RXK13260.1"/>
    <property type="molecule type" value="Genomic_DNA"/>
</dbReference>
<dbReference type="GO" id="GO:0015344">
    <property type="term" value="F:siderophore uptake transmembrane transporter activity"/>
    <property type="evidence" value="ECO:0007669"/>
    <property type="project" value="TreeGrafter"/>
</dbReference>
<keyword evidence="9 10" id="KW-0998">Cell outer membrane</keyword>
<dbReference type="PROSITE" id="PS52016">
    <property type="entry name" value="TONB_DEPENDENT_REC_3"/>
    <property type="match status" value="1"/>
</dbReference>
<evidence type="ECO:0000313" key="17">
    <source>
        <dbReference type="Proteomes" id="UP000289718"/>
    </source>
</evidence>
<dbReference type="PANTHER" id="PTHR30069:SF29">
    <property type="entry name" value="HEMOGLOBIN AND HEMOGLOBIN-HAPTOGLOBIN-BINDING PROTEIN 1-RELATED"/>
    <property type="match status" value="1"/>
</dbReference>
<keyword evidence="4 10" id="KW-0812">Transmembrane</keyword>
<reference evidence="16 17" key="1">
    <citation type="submission" date="2017-09" db="EMBL/GenBank/DDBJ databases">
        <title>Genomics of the genus Arcobacter.</title>
        <authorList>
            <person name="Perez-Cataluna A."/>
            <person name="Figueras M.J."/>
            <person name="Salas-Masso N."/>
        </authorList>
    </citation>
    <scope>NUCLEOTIDE SEQUENCE [LARGE SCALE GENOMIC DNA]</scope>
    <source>
        <strain evidence="16 17">F156-34</strain>
    </source>
</reference>
<keyword evidence="7 10" id="KW-0472">Membrane</keyword>